<proteinExistence type="predicted"/>
<gene>
    <name evidence="1" type="ORF">IAC13_02115</name>
</gene>
<evidence type="ECO:0000313" key="1">
    <source>
        <dbReference type="EMBL" id="MBO8462709.1"/>
    </source>
</evidence>
<name>A0A9D9N737_9FIRM</name>
<organism evidence="1 2">
    <name type="scientific">Candidatus Scybalomonas excrementavium</name>
    <dbReference type="NCBI Taxonomy" id="2840943"/>
    <lineage>
        <taxon>Bacteria</taxon>
        <taxon>Bacillati</taxon>
        <taxon>Bacillota</taxon>
        <taxon>Clostridia</taxon>
        <taxon>Lachnospirales</taxon>
        <taxon>Lachnospiraceae</taxon>
        <taxon>Lachnospiraceae incertae sedis</taxon>
        <taxon>Candidatus Scybalomonas</taxon>
    </lineage>
</organism>
<evidence type="ECO:0000313" key="2">
    <source>
        <dbReference type="Proteomes" id="UP000823618"/>
    </source>
</evidence>
<evidence type="ECO:0008006" key="3">
    <source>
        <dbReference type="Google" id="ProtNLM"/>
    </source>
</evidence>
<dbReference type="AlphaFoldDB" id="A0A9D9N737"/>
<dbReference type="EMBL" id="JADIML010000064">
    <property type="protein sequence ID" value="MBO8462709.1"/>
    <property type="molecule type" value="Genomic_DNA"/>
</dbReference>
<comment type="caution">
    <text evidence="1">The sequence shown here is derived from an EMBL/GenBank/DDBJ whole genome shotgun (WGS) entry which is preliminary data.</text>
</comment>
<reference evidence="1" key="1">
    <citation type="submission" date="2020-10" db="EMBL/GenBank/DDBJ databases">
        <authorList>
            <person name="Gilroy R."/>
        </authorList>
    </citation>
    <scope>NUCLEOTIDE SEQUENCE</scope>
    <source>
        <strain evidence="1">E3-2379</strain>
    </source>
</reference>
<sequence>MSKKGIEDMLNELEMFIDSCKFQPLSSSKIVVPKEELMEIIRELRLKMPGELERCQKIMRNKEGIIIDAREQAEQILSNASAEASTLVAEHEVVQLAQIRAQEIMIQAEREANDIIMDAKYEADKMIQAANDDSNAIRVGAMEYTKDKLDQIGKIMHDTLIEGSQRYNAMLDLIEAGITEVNKNRQEIEGSLGGDTQPEATLEETEPEQVLYLGEEEIKPDSYEYKMVTEDEEFDE</sequence>
<accession>A0A9D9N737</accession>
<dbReference type="Proteomes" id="UP000823618">
    <property type="component" value="Unassembled WGS sequence"/>
</dbReference>
<reference evidence="1" key="2">
    <citation type="journal article" date="2021" name="PeerJ">
        <title>Extensive microbial diversity within the chicken gut microbiome revealed by metagenomics and culture.</title>
        <authorList>
            <person name="Gilroy R."/>
            <person name="Ravi A."/>
            <person name="Getino M."/>
            <person name="Pursley I."/>
            <person name="Horton D.L."/>
            <person name="Alikhan N.F."/>
            <person name="Baker D."/>
            <person name="Gharbi K."/>
            <person name="Hall N."/>
            <person name="Watson M."/>
            <person name="Adriaenssens E.M."/>
            <person name="Foster-Nyarko E."/>
            <person name="Jarju S."/>
            <person name="Secka A."/>
            <person name="Antonio M."/>
            <person name="Oren A."/>
            <person name="Chaudhuri R.R."/>
            <person name="La Ragione R."/>
            <person name="Hildebrand F."/>
            <person name="Pallen M.J."/>
        </authorList>
    </citation>
    <scope>NUCLEOTIDE SEQUENCE</scope>
    <source>
        <strain evidence="1">E3-2379</strain>
    </source>
</reference>
<protein>
    <recommendedName>
        <fullName evidence="3">ATPase</fullName>
    </recommendedName>
</protein>